<dbReference type="NCBIfam" id="TIGR03173">
    <property type="entry name" value="pbuX"/>
    <property type="match status" value="1"/>
</dbReference>
<evidence type="ECO:0000313" key="10">
    <source>
        <dbReference type="Proteomes" id="UP000276526"/>
    </source>
</evidence>
<dbReference type="PROSITE" id="PS01116">
    <property type="entry name" value="XANTH_URACIL_PERMASE"/>
    <property type="match status" value="1"/>
</dbReference>
<feature type="transmembrane region" description="Helical" evidence="8">
    <location>
        <begin position="403"/>
        <end position="426"/>
    </location>
</feature>
<feature type="transmembrane region" description="Helical" evidence="8">
    <location>
        <begin position="169"/>
        <end position="188"/>
    </location>
</feature>
<feature type="transmembrane region" description="Helical" evidence="8">
    <location>
        <begin position="195"/>
        <end position="211"/>
    </location>
</feature>
<organism evidence="9 10">
    <name type="scientific">Corynebacterium bovis</name>
    <dbReference type="NCBI Taxonomy" id="36808"/>
    <lineage>
        <taxon>Bacteria</taxon>
        <taxon>Bacillati</taxon>
        <taxon>Actinomycetota</taxon>
        <taxon>Actinomycetes</taxon>
        <taxon>Mycobacteriales</taxon>
        <taxon>Corynebacteriaceae</taxon>
        <taxon>Corynebacterium</taxon>
    </lineage>
</organism>
<feature type="transmembrane region" description="Helical" evidence="8">
    <location>
        <begin position="377"/>
        <end position="397"/>
    </location>
</feature>
<dbReference type="RefSeq" id="WP_125206972.1">
    <property type="nucleotide sequence ID" value="NZ_JALGIV010000002.1"/>
</dbReference>
<keyword evidence="6 8" id="KW-1133">Transmembrane helix</keyword>
<feature type="transmembrane region" description="Helical" evidence="8">
    <location>
        <begin position="137"/>
        <end position="157"/>
    </location>
</feature>
<comment type="similarity">
    <text evidence="2">Belongs to the nucleobase:cation symporter-2 (NCS2) (TC 2.A.40) family.</text>
</comment>
<protein>
    <submittedName>
        <fullName evidence="9">Purine permease</fullName>
    </submittedName>
</protein>
<evidence type="ECO:0000256" key="5">
    <source>
        <dbReference type="ARBA" id="ARBA00022692"/>
    </source>
</evidence>
<dbReference type="InterPro" id="IPR006042">
    <property type="entry name" value="Xan_ur_permease"/>
</dbReference>
<evidence type="ECO:0000256" key="1">
    <source>
        <dbReference type="ARBA" id="ARBA00004651"/>
    </source>
</evidence>
<dbReference type="InterPro" id="IPR017588">
    <property type="entry name" value="UacT-like"/>
</dbReference>
<evidence type="ECO:0000256" key="3">
    <source>
        <dbReference type="ARBA" id="ARBA00022448"/>
    </source>
</evidence>
<accession>A0A426Q0K2</accession>
<feature type="transmembrane region" description="Helical" evidence="8">
    <location>
        <begin position="21"/>
        <end position="48"/>
    </location>
</feature>
<proteinExistence type="inferred from homology"/>
<reference evidence="9 10" key="1">
    <citation type="submission" date="2018-01" db="EMBL/GenBank/DDBJ databases">
        <title>Twenty Corynebacterium bovis Genomes.</title>
        <authorList>
            <person name="Gulvik C.A."/>
        </authorList>
    </citation>
    <scope>NUCLEOTIDE SEQUENCE [LARGE SCALE GENOMIC DNA]</scope>
    <source>
        <strain evidence="9 10">F6900</strain>
    </source>
</reference>
<dbReference type="AlphaFoldDB" id="A0A426Q0K2"/>
<dbReference type="PANTHER" id="PTHR42810">
    <property type="entry name" value="PURINE PERMEASE C1399.01C-RELATED"/>
    <property type="match status" value="1"/>
</dbReference>
<dbReference type="InterPro" id="IPR006043">
    <property type="entry name" value="NCS2"/>
</dbReference>
<feature type="transmembrane region" description="Helical" evidence="8">
    <location>
        <begin position="318"/>
        <end position="341"/>
    </location>
</feature>
<dbReference type="GO" id="GO:0042907">
    <property type="term" value="F:xanthine transmembrane transporter activity"/>
    <property type="evidence" value="ECO:0007669"/>
    <property type="project" value="TreeGrafter"/>
</dbReference>
<feature type="transmembrane region" description="Helical" evidence="8">
    <location>
        <begin position="111"/>
        <end position="130"/>
    </location>
</feature>
<feature type="transmembrane region" description="Helical" evidence="8">
    <location>
        <begin position="347"/>
        <end position="370"/>
    </location>
</feature>
<dbReference type="GO" id="GO:0005886">
    <property type="term" value="C:plasma membrane"/>
    <property type="evidence" value="ECO:0007669"/>
    <property type="project" value="UniProtKB-SubCell"/>
</dbReference>
<comment type="subcellular location">
    <subcellularLocation>
        <location evidence="1">Cell membrane</location>
        <topology evidence="1">Multi-pass membrane protein</topology>
    </subcellularLocation>
</comment>
<keyword evidence="5 8" id="KW-0812">Transmembrane</keyword>
<feature type="transmembrane region" description="Helical" evidence="8">
    <location>
        <begin position="231"/>
        <end position="253"/>
    </location>
</feature>
<dbReference type="PANTHER" id="PTHR42810:SF4">
    <property type="entry name" value="URIC ACID TRANSPORTER UACT"/>
    <property type="match status" value="1"/>
</dbReference>
<dbReference type="NCBIfam" id="TIGR00801">
    <property type="entry name" value="ncs2"/>
    <property type="match status" value="1"/>
</dbReference>
<sequence>MRSSASDRSGVDSLPPLPVTLVLAVQHVLAMYAGAVAVPLVIGGGLIAAGRLNPGDLHHLIVADLFVSGLATIVQSVGLWRFGSRLPLVQGVSFAAAAPMIAVGSDHGLPAMYGAVIATGVLMIAVAPVFSRLTRYFPPLVTGTIVMVVGLSLSGVVAGWVRGDDGDPLNVLLAVATVVVVIVVHRFAPPTLRPVAVLAGLVGGTVLAQLLGRVSWEGVGGTAWFAVPQPFMFGVPQFLPGAVVTMAVCGLVVMTETSGDLVSVGRIVGRPVDRRTMADGLRADGLSTVLGGIVNTFPYTVFAQNIGLVSLSRVRSRFVVAAAGVLLVVLGLVPRAGAVVAALPQPVLGGAGMALFGMIVASGVRTLAAVEFTETKALVVGIAVMVSLLPTVVPGFFDAFPSWASMILGSGISLGAVVVVTLNILLVRDGMGPARVERLP</sequence>
<evidence type="ECO:0000256" key="4">
    <source>
        <dbReference type="ARBA" id="ARBA00022475"/>
    </source>
</evidence>
<feature type="transmembrane region" description="Helical" evidence="8">
    <location>
        <begin position="60"/>
        <end position="80"/>
    </location>
</feature>
<dbReference type="Proteomes" id="UP000276526">
    <property type="component" value="Unassembled WGS sequence"/>
</dbReference>
<evidence type="ECO:0000256" key="6">
    <source>
        <dbReference type="ARBA" id="ARBA00022989"/>
    </source>
</evidence>
<evidence type="ECO:0000256" key="7">
    <source>
        <dbReference type="ARBA" id="ARBA00023136"/>
    </source>
</evidence>
<comment type="caution">
    <text evidence="9">The sequence shown here is derived from an EMBL/GenBank/DDBJ whole genome shotgun (WGS) entry which is preliminary data.</text>
</comment>
<evidence type="ECO:0000256" key="8">
    <source>
        <dbReference type="SAM" id="Phobius"/>
    </source>
</evidence>
<gene>
    <name evidence="9" type="ORF">CXF48_02400</name>
</gene>
<evidence type="ECO:0000313" key="9">
    <source>
        <dbReference type="EMBL" id="RRO87406.1"/>
    </source>
</evidence>
<dbReference type="Pfam" id="PF00860">
    <property type="entry name" value="Xan_ur_permease"/>
    <property type="match status" value="1"/>
</dbReference>
<dbReference type="NCBIfam" id="NF037981">
    <property type="entry name" value="NCS2_1"/>
    <property type="match status" value="1"/>
</dbReference>
<keyword evidence="7 8" id="KW-0472">Membrane</keyword>
<dbReference type="EMBL" id="PQNK01000003">
    <property type="protein sequence ID" value="RRO87406.1"/>
    <property type="molecule type" value="Genomic_DNA"/>
</dbReference>
<keyword evidence="4" id="KW-1003">Cell membrane</keyword>
<evidence type="ECO:0000256" key="2">
    <source>
        <dbReference type="ARBA" id="ARBA00008821"/>
    </source>
</evidence>
<name>A0A426Q0K2_9CORY</name>
<keyword evidence="3" id="KW-0813">Transport</keyword>